<accession>A0A6J5NR45</accession>
<dbReference type="EMBL" id="LR796726">
    <property type="protein sequence ID" value="CAB4161819.1"/>
    <property type="molecule type" value="Genomic_DNA"/>
</dbReference>
<organism evidence="1">
    <name type="scientific">uncultured Caudovirales phage</name>
    <dbReference type="NCBI Taxonomy" id="2100421"/>
    <lineage>
        <taxon>Viruses</taxon>
        <taxon>Duplodnaviria</taxon>
        <taxon>Heunggongvirae</taxon>
        <taxon>Uroviricota</taxon>
        <taxon>Caudoviricetes</taxon>
        <taxon>Peduoviridae</taxon>
        <taxon>Maltschvirus</taxon>
        <taxon>Maltschvirus maltsch</taxon>
    </lineage>
</organism>
<name>A0A6J5NR45_9CAUD</name>
<gene>
    <name evidence="1" type="ORF">UFOVP789_1</name>
</gene>
<proteinExistence type="predicted"/>
<sequence>MAVPTINAVINFSTGPSFAQAMILGTGILDTNILSDGAAIVVDVSDQINYIQTSRGRNALVDQFQTGSLTLRIVDQNGDFNPTNPSGPYYTYLTPMKKVQISATYGATTYSIFSGFITSYVNTQPKDATEVAYTTIQAVDAFRLAQNAQISTVTGATAGNLPGTRINQILDEIDWPPTMRDIDAGLTTMQADPGTARTSLDAMQTVATSEYGALYVNTDGEFVFQDRSVTAGSIGGTVTTFNDNGTGIPYANANWKLDDDLIFNSAQISRAGGSPQTAINQPSIDKYFIHSYNLQDLLMQSDSVALDYARAYVASRAETSVRCDGIELDLYTNNYNSGILAALELDFFDPIRVVTTQPGGSTLDKTLQIFGVANTITPNSFRVF</sequence>
<protein>
    <submittedName>
        <fullName evidence="1">Uncharacterized protein</fullName>
    </submittedName>
</protein>
<evidence type="ECO:0000313" key="1">
    <source>
        <dbReference type="EMBL" id="CAB4161819.1"/>
    </source>
</evidence>
<feature type="non-terminal residue" evidence="1">
    <location>
        <position position="384"/>
    </location>
</feature>
<reference evidence="1" key="1">
    <citation type="submission" date="2020-04" db="EMBL/GenBank/DDBJ databases">
        <authorList>
            <person name="Chiriac C."/>
            <person name="Salcher M."/>
            <person name="Ghai R."/>
            <person name="Kavagutti S V."/>
        </authorList>
    </citation>
    <scope>NUCLEOTIDE SEQUENCE</scope>
</reference>